<name>A0A5C7VQU5_9PROT</name>
<organism evidence="2 3">
    <name type="scientific">Nitrosomonas oligotropha</name>
    <dbReference type="NCBI Taxonomy" id="42354"/>
    <lineage>
        <taxon>Bacteria</taxon>
        <taxon>Pseudomonadati</taxon>
        <taxon>Pseudomonadota</taxon>
        <taxon>Betaproteobacteria</taxon>
        <taxon>Nitrosomonadales</taxon>
        <taxon>Nitrosomonadaceae</taxon>
        <taxon>Nitrosomonas</taxon>
    </lineage>
</organism>
<evidence type="ECO:0000313" key="3">
    <source>
        <dbReference type="Proteomes" id="UP000321055"/>
    </source>
</evidence>
<comment type="caution">
    <text evidence="2">The sequence shown here is derived from an EMBL/GenBank/DDBJ whole genome shotgun (WGS) entry which is preliminary data.</text>
</comment>
<protein>
    <submittedName>
        <fullName evidence="2">Uncharacterized protein</fullName>
    </submittedName>
</protein>
<proteinExistence type="predicted"/>
<gene>
    <name evidence="2" type="ORF">E6Q60_09295</name>
</gene>
<dbReference type="Proteomes" id="UP000321055">
    <property type="component" value="Unassembled WGS sequence"/>
</dbReference>
<accession>A0A5C7VQU5</accession>
<dbReference type="EMBL" id="SSFX01000073">
    <property type="protein sequence ID" value="TXI27590.1"/>
    <property type="molecule type" value="Genomic_DNA"/>
</dbReference>
<evidence type="ECO:0000313" key="2">
    <source>
        <dbReference type="EMBL" id="TXI27590.1"/>
    </source>
</evidence>
<sequence length="316" mass="35745">MEHQINDGFSFITIAISLITGVIGTFIAIAIQKAYKRYQERNPFLTSMGIKHSSPTYIVIPKRALLDNNETNQAVRDHVTFEDMLAANYVERALTLAGLEQKNIIVSSSRDFLDDAGATKQNIVVICSPKENEVAEKVFSKIEEKYLIQLSFEKHPANPKEWVIIFDGATYESPSYKQDAEMKEEKSDYAVIARIRNPWNAEKSVILLCGIRGIGTWGAARYLRDKASELCNRSKRGDFIGIVKVTYENYKMKNFELTSHLKSCKNKGAHLDITLRKHEQQIGWISAALSVSVHAIVINDSGGWRFTYSPYRATVK</sequence>
<dbReference type="AlphaFoldDB" id="A0A5C7VQU5"/>
<keyword evidence="1" id="KW-1133">Transmembrane helix</keyword>
<keyword evidence="1" id="KW-0472">Membrane</keyword>
<evidence type="ECO:0000256" key="1">
    <source>
        <dbReference type="SAM" id="Phobius"/>
    </source>
</evidence>
<feature type="transmembrane region" description="Helical" evidence="1">
    <location>
        <begin position="12"/>
        <end position="31"/>
    </location>
</feature>
<reference evidence="2 3" key="1">
    <citation type="submission" date="2018-09" db="EMBL/GenBank/DDBJ databases">
        <title>Metagenome Assembled Genomes from an Advanced Water Purification Facility.</title>
        <authorList>
            <person name="Stamps B.W."/>
            <person name="Spear J.R."/>
        </authorList>
    </citation>
    <scope>NUCLEOTIDE SEQUENCE [LARGE SCALE GENOMIC DNA]</scope>
    <source>
        <strain evidence="2">Bin_54_1</strain>
    </source>
</reference>
<keyword evidence="1" id="KW-0812">Transmembrane</keyword>